<dbReference type="Gene3D" id="2.40.420.20">
    <property type="match status" value="1"/>
</dbReference>
<dbReference type="EMBL" id="AP021861">
    <property type="protein sequence ID" value="BBO33844.1"/>
    <property type="molecule type" value="Genomic_DNA"/>
</dbReference>
<protein>
    <submittedName>
        <fullName evidence="4">Uncharacterized protein</fullName>
    </submittedName>
</protein>
<gene>
    <name evidence="4" type="ORF">PLANPX_3456</name>
</gene>
<accession>A0A5K7XAU3</accession>
<evidence type="ECO:0000259" key="3">
    <source>
        <dbReference type="Pfam" id="PF25967"/>
    </source>
</evidence>
<dbReference type="AlphaFoldDB" id="A0A5K7XAU3"/>
<dbReference type="Pfam" id="PF25954">
    <property type="entry name" value="Beta-barrel_RND_2"/>
    <property type="match status" value="1"/>
</dbReference>
<dbReference type="Gene3D" id="2.40.30.170">
    <property type="match status" value="1"/>
</dbReference>
<dbReference type="GO" id="GO:0015562">
    <property type="term" value="F:efflux transmembrane transporter activity"/>
    <property type="evidence" value="ECO:0007669"/>
    <property type="project" value="TreeGrafter"/>
</dbReference>
<evidence type="ECO:0000313" key="5">
    <source>
        <dbReference type="Proteomes" id="UP000326837"/>
    </source>
</evidence>
<dbReference type="InterPro" id="IPR058627">
    <property type="entry name" value="MdtA-like_C"/>
</dbReference>
<dbReference type="Proteomes" id="UP000326837">
    <property type="component" value="Chromosome"/>
</dbReference>
<feature type="domain" description="CusB-like beta-barrel" evidence="2">
    <location>
        <begin position="211"/>
        <end position="285"/>
    </location>
</feature>
<keyword evidence="5" id="KW-1185">Reference proteome</keyword>
<comment type="similarity">
    <text evidence="1">Belongs to the membrane fusion protein (MFP) (TC 8.A.1) family.</text>
</comment>
<dbReference type="GO" id="GO:1990281">
    <property type="term" value="C:efflux pump complex"/>
    <property type="evidence" value="ECO:0007669"/>
    <property type="project" value="TreeGrafter"/>
</dbReference>
<dbReference type="KEGG" id="lpav:PLANPX_3456"/>
<dbReference type="InterPro" id="IPR058792">
    <property type="entry name" value="Beta-barrel_RND_2"/>
</dbReference>
<dbReference type="PANTHER" id="PTHR30469">
    <property type="entry name" value="MULTIDRUG RESISTANCE PROTEIN MDTA"/>
    <property type="match status" value="1"/>
</dbReference>
<dbReference type="RefSeq" id="WP_152099532.1">
    <property type="nucleotide sequence ID" value="NZ_AP021861.1"/>
</dbReference>
<proteinExistence type="inferred from homology"/>
<reference evidence="5" key="1">
    <citation type="submission" date="2019-10" db="EMBL/GenBank/DDBJ databases">
        <title>Lacipirellula parvula gen. nov., sp. nov., representing a lineage of planctomycetes widespread in freshwater anoxic habitats, and description of the family Lacipirellulaceae.</title>
        <authorList>
            <person name="Dedysh S.N."/>
            <person name="Kulichevskaya I.S."/>
            <person name="Beletsky A.V."/>
            <person name="Rakitin A.L."/>
            <person name="Mardanov A.V."/>
            <person name="Ivanova A.A."/>
            <person name="Saltykova V.X."/>
            <person name="Rijpstra W.I.C."/>
            <person name="Sinninghe Damste J.S."/>
            <person name="Ravin N.V."/>
        </authorList>
    </citation>
    <scope>NUCLEOTIDE SEQUENCE [LARGE SCALE GENOMIC DNA]</scope>
    <source>
        <strain evidence="5">PX69</strain>
    </source>
</reference>
<dbReference type="Pfam" id="PF25967">
    <property type="entry name" value="RND-MFP_C"/>
    <property type="match status" value="1"/>
</dbReference>
<evidence type="ECO:0000259" key="2">
    <source>
        <dbReference type="Pfam" id="PF25954"/>
    </source>
</evidence>
<evidence type="ECO:0000313" key="4">
    <source>
        <dbReference type="EMBL" id="BBO33844.1"/>
    </source>
</evidence>
<dbReference type="NCBIfam" id="TIGR01730">
    <property type="entry name" value="RND_mfp"/>
    <property type="match status" value="1"/>
</dbReference>
<dbReference type="InterPro" id="IPR006143">
    <property type="entry name" value="RND_pump_MFP"/>
</dbReference>
<name>A0A5K7XAU3_9BACT</name>
<dbReference type="Gene3D" id="2.40.50.100">
    <property type="match status" value="1"/>
</dbReference>
<dbReference type="Gene3D" id="1.10.287.470">
    <property type="entry name" value="Helix hairpin bin"/>
    <property type="match status" value="1"/>
</dbReference>
<feature type="domain" description="Multidrug resistance protein MdtA-like C-terminal permuted SH3" evidence="3">
    <location>
        <begin position="294"/>
        <end position="350"/>
    </location>
</feature>
<dbReference type="SUPFAM" id="SSF111369">
    <property type="entry name" value="HlyD-like secretion proteins"/>
    <property type="match status" value="1"/>
</dbReference>
<organism evidence="4 5">
    <name type="scientific">Lacipirellula parvula</name>
    <dbReference type="NCBI Taxonomy" id="2650471"/>
    <lineage>
        <taxon>Bacteria</taxon>
        <taxon>Pseudomonadati</taxon>
        <taxon>Planctomycetota</taxon>
        <taxon>Planctomycetia</taxon>
        <taxon>Pirellulales</taxon>
        <taxon>Lacipirellulaceae</taxon>
        <taxon>Lacipirellula</taxon>
    </lineage>
</organism>
<sequence>MKTFIRWTSGLLLLGCAVVLIGLWQLRARDAMADWDPDAARHRGKPIPVRTIKVAARDFDETIGGTAVTFPAQSATVTIPLRSSSVIDREVLDVNCEAGGEVKKGDVLVTFLPGLFEHTVRQREAAVRQTTKTLEAYKGLNKRQAITELEVAEAEVGYETAQLELAMSKRDLELCKMITPIDGVIQEVNVVPQMRVGDGTIVAVVHDLDPIYVQMDFPMERLDSLQVGQTAEVELDAFSQETFEAKVIRIAPIVSTKTRVLPIMLEIPNPGNRIKAGISGFARVKSMKPGATSIPAVALIKKQKKAMVFILEGDKAKIREVRTGETIGTGEVEILEGLEIGDEVVIYGHDSLQEDDLVNADWRGWTRRGEGNVAQASMSGF</sequence>
<evidence type="ECO:0000256" key="1">
    <source>
        <dbReference type="ARBA" id="ARBA00009477"/>
    </source>
</evidence>